<dbReference type="AlphaFoldDB" id="A0A059BKC3"/>
<organism evidence="1">
    <name type="scientific">Eucalyptus grandis</name>
    <name type="common">Flooded gum</name>
    <dbReference type="NCBI Taxonomy" id="71139"/>
    <lineage>
        <taxon>Eukaryota</taxon>
        <taxon>Viridiplantae</taxon>
        <taxon>Streptophyta</taxon>
        <taxon>Embryophyta</taxon>
        <taxon>Tracheophyta</taxon>
        <taxon>Spermatophyta</taxon>
        <taxon>Magnoliopsida</taxon>
        <taxon>eudicotyledons</taxon>
        <taxon>Gunneridae</taxon>
        <taxon>Pentapetalae</taxon>
        <taxon>rosids</taxon>
        <taxon>malvids</taxon>
        <taxon>Myrtales</taxon>
        <taxon>Myrtaceae</taxon>
        <taxon>Myrtoideae</taxon>
        <taxon>Eucalypteae</taxon>
        <taxon>Eucalyptus</taxon>
    </lineage>
</organism>
<protein>
    <submittedName>
        <fullName evidence="1">Uncharacterized protein</fullName>
    </submittedName>
</protein>
<proteinExistence type="predicted"/>
<evidence type="ECO:0000313" key="1">
    <source>
        <dbReference type="EMBL" id="KCW66331.1"/>
    </source>
</evidence>
<name>A0A059BKC3_EUCGR</name>
<gene>
    <name evidence="1" type="ORF">EUGRSUZ_F00157</name>
</gene>
<dbReference type="EMBL" id="KK198758">
    <property type="protein sequence ID" value="KCW66331.1"/>
    <property type="molecule type" value="Genomic_DNA"/>
</dbReference>
<dbReference type="InParanoid" id="A0A059BKC3"/>
<accession>A0A059BKC3</accession>
<dbReference type="Gramene" id="KCW66331">
    <property type="protein sequence ID" value="KCW66331"/>
    <property type="gene ID" value="EUGRSUZ_F00157"/>
</dbReference>
<reference evidence="1" key="1">
    <citation type="submission" date="2013-07" db="EMBL/GenBank/DDBJ databases">
        <title>The genome of Eucalyptus grandis.</title>
        <authorList>
            <person name="Schmutz J."/>
            <person name="Hayes R."/>
            <person name="Myburg A."/>
            <person name="Tuskan G."/>
            <person name="Grattapaglia D."/>
            <person name="Rokhsar D.S."/>
        </authorList>
    </citation>
    <scope>NUCLEOTIDE SEQUENCE</scope>
    <source>
        <tissue evidence="1">Leaf extractions</tissue>
    </source>
</reference>
<sequence length="94" mass="10968">MGLMAKRHDEADEVIERERAMPGSDVNHSGRWQQVAATSDGGRWLCIGLRMGDLLWVRIVNASRYLLEVSCSYLIVRVRHYNRYISCSWWNDCH</sequence>